<name>A0A168Y9E5_9PROT</name>
<gene>
    <name evidence="4" type="ORF">A6A40_11255</name>
</gene>
<dbReference type="InterPro" id="IPR011006">
    <property type="entry name" value="CheY-like_superfamily"/>
</dbReference>
<keyword evidence="1 2" id="KW-0597">Phosphoprotein</keyword>
<dbReference type="InterPro" id="IPR050595">
    <property type="entry name" value="Bact_response_regulator"/>
</dbReference>
<dbReference type="PROSITE" id="PS50110">
    <property type="entry name" value="RESPONSE_REGULATORY"/>
    <property type="match status" value="1"/>
</dbReference>
<proteinExistence type="predicted"/>
<dbReference type="InterPro" id="IPR001789">
    <property type="entry name" value="Sig_transdc_resp-reg_receiver"/>
</dbReference>
<dbReference type="Gene3D" id="3.40.50.2300">
    <property type="match status" value="1"/>
</dbReference>
<dbReference type="STRING" id="1226968.A6A40_11255"/>
<feature type="modified residue" description="4-aspartylphosphate" evidence="2">
    <location>
        <position position="52"/>
    </location>
</feature>
<dbReference type="EMBL" id="CP015285">
    <property type="protein sequence ID" value="ANC92431.1"/>
    <property type="molecule type" value="Genomic_DNA"/>
</dbReference>
<evidence type="ECO:0000313" key="4">
    <source>
        <dbReference type="EMBL" id="ANC92431.1"/>
    </source>
</evidence>
<accession>A0A168Y9E5</accession>
<evidence type="ECO:0000256" key="2">
    <source>
        <dbReference type="PROSITE-ProRule" id="PRU00169"/>
    </source>
</evidence>
<organism evidence="4 5">
    <name type="scientific">Azospirillum humicireducens</name>
    <dbReference type="NCBI Taxonomy" id="1226968"/>
    <lineage>
        <taxon>Bacteria</taxon>
        <taxon>Pseudomonadati</taxon>
        <taxon>Pseudomonadota</taxon>
        <taxon>Alphaproteobacteria</taxon>
        <taxon>Rhodospirillales</taxon>
        <taxon>Azospirillaceae</taxon>
        <taxon>Azospirillum</taxon>
    </lineage>
</organism>
<dbReference type="CDD" id="cd00156">
    <property type="entry name" value="REC"/>
    <property type="match status" value="1"/>
</dbReference>
<dbReference type="KEGG" id="ahu:A6A40_11255"/>
<evidence type="ECO:0000313" key="5">
    <source>
        <dbReference type="Proteomes" id="UP000077405"/>
    </source>
</evidence>
<keyword evidence="5" id="KW-1185">Reference proteome</keyword>
<dbReference type="SUPFAM" id="SSF52172">
    <property type="entry name" value="CheY-like"/>
    <property type="match status" value="1"/>
</dbReference>
<protein>
    <submittedName>
        <fullName evidence="4">Response regulator</fullName>
    </submittedName>
</protein>
<evidence type="ECO:0000259" key="3">
    <source>
        <dbReference type="PROSITE" id="PS50110"/>
    </source>
</evidence>
<feature type="domain" description="Response regulatory" evidence="3">
    <location>
        <begin position="3"/>
        <end position="121"/>
    </location>
</feature>
<dbReference type="SMART" id="SM00448">
    <property type="entry name" value="REC"/>
    <property type="match status" value="1"/>
</dbReference>
<dbReference type="GO" id="GO:0000160">
    <property type="term" value="P:phosphorelay signal transduction system"/>
    <property type="evidence" value="ECO:0007669"/>
    <property type="project" value="InterPro"/>
</dbReference>
<sequence length="124" mass="13370">MAKLLVVEDDPVTRNLIRAILTREGHDLTLCASAPEAIGILYVEKFDLVLTDIIMPDHDGFEVIKAARTLRPEMPVVILSAIEDKVPSELTAAAFARLGVTRVISKPVNPTLLASEVVAAIVAD</sequence>
<dbReference type="PANTHER" id="PTHR44591">
    <property type="entry name" value="STRESS RESPONSE REGULATOR PROTEIN 1"/>
    <property type="match status" value="1"/>
</dbReference>
<dbReference type="PANTHER" id="PTHR44591:SF3">
    <property type="entry name" value="RESPONSE REGULATORY DOMAIN-CONTAINING PROTEIN"/>
    <property type="match status" value="1"/>
</dbReference>
<dbReference type="RefSeq" id="WP_063635485.1">
    <property type="nucleotide sequence ID" value="NZ_CP015285.1"/>
</dbReference>
<dbReference type="AlphaFoldDB" id="A0A168Y9E5"/>
<dbReference type="OrthoDB" id="7271028at2"/>
<evidence type="ECO:0000256" key="1">
    <source>
        <dbReference type="ARBA" id="ARBA00022553"/>
    </source>
</evidence>
<dbReference type="Pfam" id="PF00072">
    <property type="entry name" value="Response_reg"/>
    <property type="match status" value="1"/>
</dbReference>
<dbReference type="Proteomes" id="UP000077405">
    <property type="component" value="Chromosome"/>
</dbReference>
<reference evidence="4 5" key="1">
    <citation type="journal article" date="2013" name="Int. J. Syst. Evol. Microbiol.">
        <title>Azospirillum humicireducens sp. nov., a nitrogen-fixing bacterium isolated from a microbial fuel cell.</title>
        <authorList>
            <person name="Zhou S."/>
            <person name="Han L."/>
            <person name="Wang Y."/>
            <person name="Yang G."/>
            <person name="Zhuang L."/>
            <person name="Hu P."/>
        </authorList>
    </citation>
    <scope>NUCLEOTIDE SEQUENCE [LARGE SCALE GENOMIC DNA]</scope>
    <source>
        <strain evidence="4 5">SgZ-5</strain>
    </source>
</reference>